<dbReference type="InterPro" id="IPR039425">
    <property type="entry name" value="RNA_pol_sigma-70-like"/>
</dbReference>
<feature type="domain" description="RNA polymerase sigma-70 region 2" evidence="5">
    <location>
        <begin position="21"/>
        <end position="88"/>
    </location>
</feature>
<name>A0A1N6ESE2_9MICO</name>
<dbReference type="STRING" id="232089.SAMN05443544_1426"/>
<dbReference type="GO" id="GO:0003677">
    <property type="term" value="F:DNA binding"/>
    <property type="evidence" value="ECO:0007669"/>
    <property type="project" value="InterPro"/>
</dbReference>
<evidence type="ECO:0000259" key="6">
    <source>
        <dbReference type="Pfam" id="PF08281"/>
    </source>
</evidence>
<dbReference type="InterPro" id="IPR007627">
    <property type="entry name" value="RNA_pol_sigma70_r2"/>
</dbReference>
<dbReference type="PANTHER" id="PTHR43133">
    <property type="entry name" value="RNA POLYMERASE ECF-TYPE SIGMA FACTO"/>
    <property type="match status" value="1"/>
</dbReference>
<dbReference type="InterPro" id="IPR014284">
    <property type="entry name" value="RNA_pol_sigma-70_dom"/>
</dbReference>
<keyword evidence="8" id="KW-1185">Reference proteome</keyword>
<dbReference type="NCBIfam" id="TIGR02937">
    <property type="entry name" value="sigma70-ECF"/>
    <property type="match status" value="1"/>
</dbReference>
<dbReference type="Proteomes" id="UP000184699">
    <property type="component" value="Unassembled WGS sequence"/>
</dbReference>
<dbReference type="SUPFAM" id="SSF88659">
    <property type="entry name" value="Sigma3 and sigma4 domains of RNA polymerase sigma factors"/>
    <property type="match status" value="1"/>
</dbReference>
<dbReference type="Pfam" id="PF04542">
    <property type="entry name" value="Sigma70_r2"/>
    <property type="match status" value="1"/>
</dbReference>
<evidence type="ECO:0000256" key="4">
    <source>
        <dbReference type="ARBA" id="ARBA00023163"/>
    </source>
</evidence>
<dbReference type="Gene3D" id="1.10.10.10">
    <property type="entry name" value="Winged helix-like DNA-binding domain superfamily/Winged helix DNA-binding domain"/>
    <property type="match status" value="1"/>
</dbReference>
<evidence type="ECO:0000259" key="5">
    <source>
        <dbReference type="Pfam" id="PF04542"/>
    </source>
</evidence>
<keyword evidence="3" id="KW-0731">Sigma factor</keyword>
<sequence>MTAAEMTGTDRERGARLERAVRANAVDLLAYLERRIDTPADAADALGETLLQVWRRRAKMPADDEALRPWLFAFARNTLLNARKASRRRTAGTTALRGYLAAAHPAVVDHAESLAVREAVAALGPDLRELVLLVHWEGLSISDAAVVLDIPASTARSRYAVAKARLRDELDEAPQAGQKPGGISRA</sequence>
<dbReference type="AlphaFoldDB" id="A0A1N6ESE2"/>
<accession>A0A1N6ESE2</accession>
<protein>
    <submittedName>
        <fullName evidence="7">RNA polymerase sigma-70 factor, ECF subfamily</fullName>
    </submittedName>
</protein>
<evidence type="ECO:0000256" key="1">
    <source>
        <dbReference type="ARBA" id="ARBA00010641"/>
    </source>
</evidence>
<evidence type="ECO:0000313" key="7">
    <source>
        <dbReference type="EMBL" id="SIN86032.1"/>
    </source>
</evidence>
<keyword evidence="4" id="KW-0804">Transcription</keyword>
<evidence type="ECO:0000256" key="2">
    <source>
        <dbReference type="ARBA" id="ARBA00023015"/>
    </source>
</evidence>
<dbReference type="InterPro" id="IPR013324">
    <property type="entry name" value="RNA_pol_sigma_r3/r4-like"/>
</dbReference>
<dbReference type="PANTHER" id="PTHR43133:SF25">
    <property type="entry name" value="RNA POLYMERASE SIGMA FACTOR RFAY-RELATED"/>
    <property type="match status" value="1"/>
</dbReference>
<dbReference type="GO" id="GO:0006352">
    <property type="term" value="P:DNA-templated transcription initiation"/>
    <property type="evidence" value="ECO:0007669"/>
    <property type="project" value="InterPro"/>
</dbReference>
<dbReference type="Gene3D" id="1.10.1740.10">
    <property type="match status" value="1"/>
</dbReference>
<dbReference type="Pfam" id="PF08281">
    <property type="entry name" value="Sigma70_r4_2"/>
    <property type="match status" value="1"/>
</dbReference>
<gene>
    <name evidence="7" type="ORF">SAMN05443544_1426</name>
</gene>
<comment type="similarity">
    <text evidence="1">Belongs to the sigma-70 factor family. ECF subfamily.</text>
</comment>
<dbReference type="SUPFAM" id="SSF88946">
    <property type="entry name" value="Sigma2 domain of RNA polymerase sigma factors"/>
    <property type="match status" value="1"/>
</dbReference>
<dbReference type="InterPro" id="IPR036388">
    <property type="entry name" value="WH-like_DNA-bd_sf"/>
</dbReference>
<keyword evidence="2" id="KW-0805">Transcription regulation</keyword>
<evidence type="ECO:0000313" key="8">
    <source>
        <dbReference type="Proteomes" id="UP000184699"/>
    </source>
</evidence>
<dbReference type="RefSeq" id="WP_084183755.1">
    <property type="nucleotide sequence ID" value="NZ_FSRJ01000002.1"/>
</dbReference>
<proteinExistence type="inferred from homology"/>
<dbReference type="GO" id="GO:0016987">
    <property type="term" value="F:sigma factor activity"/>
    <property type="evidence" value="ECO:0007669"/>
    <property type="project" value="UniProtKB-KW"/>
</dbReference>
<feature type="domain" description="RNA polymerase sigma factor 70 region 4 type 2" evidence="6">
    <location>
        <begin position="114"/>
        <end position="166"/>
    </location>
</feature>
<dbReference type="EMBL" id="FSRJ01000002">
    <property type="protein sequence ID" value="SIN86032.1"/>
    <property type="molecule type" value="Genomic_DNA"/>
</dbReference>
<reference evidence="8" key="1">
    <citation type="submission" date="2016-11" db="EMBL/GenBank/DDBJ databases">
        <authorList>
            <person name="Varghese N."/>
            <person name="Submissions S."/>
        </authorList>
    </citation>
    <scope>NUCLEOTIDE SEQUENCE [LARGE SCALE GENOMIC DNA]</scope>
    <source>
        <strain evidence="8">DSM 8595</strain>
    </source>
</reference>
<organism evidence="7 8">
    <name type="scientific">Agromyces cerinus subsp. cerinus</name>
    <dbReference type="NCBI Taxonomy" id="232089"/>
    <lineage>
        <taxon>Bacteria</taxon>
        <taxon>Bacillati</taxon>
        <taxon>Actinomycetota</taxon>
        <taxon>Actinomycetes</taxon>
        <taxon>Micrococcales</taxon>
        <taxon>Microbacteriaceae</taxon>
        <taxon>Agromyces</taxon>
    </lineage>
</organism>
<dbReference type="InterPro" id="IPR013249">
    <property type="entry name" value="RNA_pol_sigma70_r4_t2"/>
</dbReference>
<evidence type="ECO:0000256" key="3">
    <source>
        <dbReference type="ARBA" id="ARBA00023082"/>
    </source>
</evidence>
<dbReference type="InterPro" id="IPR013325">
    <property type="entry name" value="RNA_pol_sigma_r2"/>
</dbReference>